<dbReference type="EMBL" id="JABFAB010000007">
    <property type="protein sequence ID" value="MBA0653955.1"/>
    <property type="molecule type" value="Genomic_DNA"/>
</dbReference>
<comment type="caution">
    <text evidence="1">The sequence shown here is derived from an EMBL/GenBank/DDBJ whole genome shotgun (WGS) entry which is preliminary data.</text>
</comment>
<accession>A0A7J8UTY0</accession>
<evidence type="ECO:0000313" key="2">
    <source>
        <dbReference type="Proteomes" id="UP000593573"/>
    </source>
</evidence>
<evidence type="ECO:0000313" key="1">
    <source>
        <dbReference type="EMBL" id="MBA0653955.1"/>
    </source>
</evidence>
<protein>
    <submittedName>
        <fullName evidence="1">Uncharacterized protein</fullName>
    </submittedName>
</protein>
<sequence>MALKEETEVVMVKIVEVEGELALCRVAMG</sequence>
<dbReference type="AlphaFoldDB" id="A0A7J8UTY0"/>
<reference evidence="1 2" key="1">
    <citation type="journal article" date="2019" name="Genome Biol. Evol.">
        <title>Insights into the evolution of the New World diploid cottons (Gossypium, subgenus Houzingenia) based on genome sequencing.</title>
        <authorList>
            <person name="Grover C.E."/>
            <person name="Arick M.A. 2nd"/>
            <person name="Thrash A."/>
            <person name="Conover J.L."/>
            <person name="Sanders W.S."/>
            <person name="Peterson D.G."/>
            <person name="Frelichowski J.E."/>
            <person name="Scheffler J.A."/>
            <person name="Scheffler B.E."/>
            <person name="Wendel J.F."/>
        </authorList>
    </citation>
    <scope>NUCLEOTIDE SEQUENCE [LARGE SCALE GENOMIC DNA]</scope>
    <source>
        <strain evidence="1">57</strain>
        <tissue evidence="1">Leaf</tissue>
    </source>
</reference>
<dbReference type="Proteomes" id="UP000593573">
    <property type="component" value="Unassembled WGS sequence"/>
</dbReference>
<organism evidence="1 2">
    <name type="scientific">Gossypium klotzschianum</name>
    <dbReference type="NCBI Taxonomy" id="34286"/>
    <lineage>
        <taxon>Eukaryota</taxon>
        <taxon>Viridiplantae</taxon>
        <taxon>Streptophyta</taxon>
        <taxon>Embryophyta</taxon>
        <taxon>Tracheophyta</taxon>
        <taxon>Spermatophyta</taxon>
        <taxon>Magnoliopsida</taxon>
        <taxon>eudicotyledons</taxon>
        <taxon>Gunneridae</taxon>
        <taxon>Pentapetalae</taxon>
        <taxon>rosids</taxon>
        <taxon>malvids</taxon>
        <taxon>Malvales</taxon>
        <taxon>Malvaceae</taxon>
        <taxon>Malvoideae</taxon>
        <taxon>Gossypium</taxon>
    </lineage>
</organism>
<gene>
    <name evidence="1" type="ORF">Goklo_021052</name>
</gene>
<proteinExistence type="predicted"/>
<name>A0A7J8UTY0_9ROSI</name>
<keyword evidence="2" id="KW-1185">Reference proteome</keyword>